<proteinExistence type="predicted"/>
<protein>
    <recommendedName>
        <fullName evidence="2">Nucleotide-diphospho-sugar transferase domain-containing protein</fullName>
    </recommendedName>
</protein>
<sequence length="282" mass="32958">MNKLIIVIIILLVVLIYTLFLKPVETFEKKKCDIVISINVHEKFPFLLKQIKNISEHISCNYVIILNCNEYMLNECKANELPANVFYYQESLEKRREHGSLCEGIYRNMNYANQNFDFEYFVVASSRSFFDNNMTLEDLKKLEASESPKQGHFDELKYKDWYWPLFSKLLLFKYYKDNNLAMHSCAHEGLIFTQRACVKIISFMENHPDIKDDIFPAEGALEEWALQSIAVNEGESFYNVGTGCCSEETIGHLGPTNSAFKFSYKVKREANMSRNKFIRCEI</sequence>
<dbReference type="EMBL" id="MN739089">
    <property type="protein sequence ID" value="QHS87890.1"/>
    <property type="molecule type" value="Genomic_DNA"/>
</dbReference>
<organism evidence="1">
    <name type="scientific">viral metagenome</name>
    <dbReference type="NCBI Taxonomy" id="1070528"/>
    <lineage>
        <taxon>unclassified sequences</taxon>
        <taxon>metagenomes</taxon>
        <taxon>organismal metagenomes</taxon>
    </lineage>
</organism>
<evidence type="ECO:0000313" key="1">
    <source>
        <dbReference type="EMBL" id="QHS87890.1"/>
    </source>
</evidence>
<reference evidence="1" key="1">
    <citation type="journal article" date="2020" name="Nature">
        <title>Giant virus diversity and host interactions through global metagenomics.</title>
        <authorList>
            <person name="Schulz F."/>
            <person name="Roux S."/>
            <person name="Paez-Espino D."/>
            <person name="Jungbluth S."/>
            <person name="Walsh D.A."/>
            <person name="Denef V.J."/>
            <person name="McMahon K.D."/>
            <person name="Konstantinidis K.T."/>
            <person name="Eloe-Fadrosh E.A."/>
            <person name="Kyrpides N.C."/>
            <person name="Woyke T."/>
        </authorList>
    </citation>
    <scope>NUCLEOTIDE SEQUENCE</scope>
    <source>
        <strain evidence="1">GVMAG-M-3300010158-13</strain>
    </source>
</reference>
<accession>A0A6C0B762</accession>
<evidence type="ECO:0008006" key="2">
    <source>
        <dbReference type="Google" id="ProtNLM"/>
    </source>
</evidence>
<name>A0A6C0B762_9ZZZZ</name>
<dbReference type="AlphaFoldDB" id="A0A6C0B762"/>